<feature type="compositionally biased region" description="Low complexity" evidence="2">
    <location>
        <begin position="413"/>
        <end position="422"/>
    </location>
</feature>
<dbReference type="STRING" id="225164.V4B1U0"/>
<dbReference type="Gene3D" id="1.10.555.10">
    <property type="entry name" value="Rho GTPase activation protein"/>
    <property type="match status" value="1"/>
</dbReference>
<proteinExistence type="predicted"/>
<keyword evidence="5" id="KW-1185">Reference proteome</keyword>
<feature type="compositionally biased region" description="Basic and acidic residues" evidence="2">
    <location>
        <begin position="499"/>
        <end position="523"/>
    </location>
</feature>
<keyword evidence="1" id="KW-0343">GTPase activation</keyword>
<reference evidence="4 5" key="1">
    <citation type="journal article" date="2013" name="Nature">
        <title>Insights into bilaterian evolution from three spiralian genomes.</title>
        <authorList>
            <person name="Simakov O."/>
            <person name="Marletaz F."/>
            <person name="Cho S.J."/>
            <person name="Edsinger-Gonzales E."/>
            <person name="Havlak P."/>
            <person name="Hellsten U."/>
            <person name="Kuo D.H."/>
            <person name="Larsson T."/>
            <person name="Lv J."/>
            <person name="Arendt D."/>
            <person name="Savage R."/>
            <person name="Osoegawa K."/>
            <person name="de Jong P."/>
            <person name="Grimwood J."/>
            <person name="Chapman J.A."/>
            <person name="Shapiro H."/>
            <person name="Aerts A."/>
            <person name="Otillar R.P."/>
            <person name="Terry A.Y."/>
            <person name="Boore J.L."/>
            <person name="Grigoriev I.V."/>
            <person name="Lindberg D.R."/>
            <person name="Seaver E.C."/>
            <person name="Weisblat D.A."/>
            <person name="Putnam N.H."/>
            <person name="Rokhsar D.S."/>
        </authorList>
    </citation>
    <scope>NUCLEOTIDE SEQUENCE [LARGE SCALE GENOMIC DNA]</scope>
</reference>
<feature type="compositionally biased region" description="Basic and acidic residues" evidence="2">
    <location>
        <begin position="284"/>
        <end position="295"/>
    </location>
</feature>
<evidence type="ECO:0000256" key="2">
    <source>
        <dbReference type="SAM" id="MobiDB-lite"/>
    </source>
</evidence>
<dbReference type="PROSITE" id="PS50238">
    <property type="entry name" value="RHOGAP"/>
    <property type="match status" value="1"/>
</dbReference>
<organism evidence="4 5">
    <name type="scientific">Lottia gigantea</name>
    <name type="common">Giant owl limpet</name>
    <dbReference type="NCBI Taxonomy" id="225164"/>
    <lineage>
        <taxon>Eukaryota</taxon>
        <taxon>Metazoa</taxon>
        <taxon>Spiralia</taxon>
        <taxon>Lophotrochozoa</taxon>
        <taxon>Mollusca</taxon>
        <taxon>Gastropoda</taxon>
        <taxon>Patellogastropoda</taxon>
        <taxon>Lottioidea</taxon>
        <taxon>Lottiidae</taxon>
        <taxon>Lottia</taxon>
    </lineage>
</organism>
<dbReference type="OMA" id="IGHENLY"/>
<feature type="region of interest" description="Disordered" evidence="2">
    <location>
        <begin position="453"/>
        <end position="523"/>
    </location>
</feature>
<dbReference type="CTD" id="20248364"/>
<evidence type="ECO:0000256" key="1">
    <source>
        <dbReference type="ARBA" id="ARBA00022468"/>
    </source>
</evidence>
<dbReference type="Pfam" id="PF00620">
    <property type="entry name" value="RhoGAP"/>
    <property type="match status" value="1"/>
</dbReference>
<name>V4B1U0_LOTGI</name>
<dbReference type="RefSeq" id="XP_009047955.1">
    <property type="nucleotide sequence ID" value="XM_009049707.1"/>
</dbReference>
<feature type="region of interest" description="Disordered" evidence="2">
    <location>
        <begin position="407"/>
        <end position="427"/>
    </location>
</feature>
<feature type="domain" description="Rho-GAP" evidence="3">
    <location>
        <begin position="27"/>
        <end position="221"/>
    </location>
</feature>
<feature type="compositionally biased region" description="Polar residues" evidence="2">
    <location>
        <begin position="453"/>
        <end position="475"/>
    </location>
</feature>
<dbReference type="InterPro" id="IPR008936">
    <property type="entry name" value="Rho_GTPase_activation_prot"/>
</dbReference>
<evidence type="ECO:0000313" key="5">
    <source>
        <dbReference type="Proteomes" id="UP000030746"/>
    </source>
</evidence>
<feature type="compositionally biased region" description="Basic and acidic residues" evidence="2">
    <location>
        <begin position="265"/>
        <end position="278"/>
    </location>
</feature>
<accession>V4B1U0</accession>
<protein>
    <recommendedName>
        <fullName evidence="3">Rho-GAP domain-containing protein</fullName>
    </recommendedName>
</protein>
<dbReference type="KEGG" id="lgi:LOTGIDRAFT_230660"/>
<dbReference type="SUPFAM" id="SSF48350">
    <property type="entry name" value="GTPase activation domain, GAP"/>
    <property type="match status" value="1"/>
</dbReference>
<dbReference type="GO" id="GO:0007165">
    <property type="term" value="P:signal transduction"/>
    <property type="evidence" value="ECO:0007669"/>
    <property type="project" value="InterPro"/>
</dbReference>
<dbReference type="GO" id="GO:0051056">
    <property type="term" value="P:regulation of small GTPase mediated signal transduction"/>
    <property type="evidence" value="ECO:0007669"/>
    <property type="project" value="UniProtKB-ARBA"/>
</dbReference>
<dbReference type="Proteomes" id="UP000030746">
    <property type="component" value="Unassembled WGS sequence"/>
</dbReference>
<dbReference type="OrthoDB" id="79452at2759"/>
<gene>
    <name evidence="4" type="ORF">LOTGIDRAFT_230660</name>
</gene>
<feature type="compositionally biased region" description="Polar residues" evidence="2">
    <location>
        <begin position="483"/>
        <end position="496"/>
    </location>
</feature>
<dbReference type="GeneID" id="20248364"/>
<dbReference type="SMART" id="SM00324">
    <property type="entry name" value="RhoGAP"/>
    <property type="match status" value="1"/>
</dbReference>
<evidence type="ECO:0000313" key="4">
    <source>
        <dbReference type="EMBL" id="ESP01321.1"/>
    </source>
</evidence>
<dbReference type="EMBL" id="KB200521">
    <property type="protein sequence ID" value="ESP01321.1"/>
    <property type="molecule type" value="Genomic_DNA"/>
</dbReference>
<dbReference type="InterPro" id="IPR051025">
    <property type="entry name" value="RhoGAP"/>
</dbReference>
<evidence type="ECO:0000259" key="3">
    <source>
        <dbReference type="PROSITE" id="PS50238"/>
    </source>
</evidence>
<sequence length="523" mass="57389">MTVGDEVLDVPGILKHQTGRRNTTFGVDFQEQVHQLNVQIPPIILKCVAEVEKRGMEVKGLYRVSGVKSTVEKLCQRFEIDPTSVILDDVHPNVLSSVLKQYLRHLPEPLMTFKLYPEFIKAAKDFMEKRITNDQAVENYHYIVQKLPISNHKTSAVLMHHLQRVASHSEKNQMSAANLGIVFGPTLLKPHEGSASLATLVDTPHQTNAIEMLISSAQTIFGPADQFLIEHGETPIENIPELQVTQCDKMPGLSQDKHLEMKLEERTIQSEESEKKSETSSSKDISRSTKTDKNVDYGLPGCTTDVSSFSLKQVNTNEISTLYTQPTYGAVSLVPSISVTDRTDVNLTVTEKLPSHLKPTAFESQNVSNVVVAEIPDKKGTKPKTSSLPCSKRSQMVKYLPKASKADVPKGVSCSSSTCSRSEPITKTSPKISVKFKNINFPIAKATIVSKINPSKSSSHVQSTESKSASGQTLASKIPGSGSEITKYSNSPSGKSKGTKVEKQISNVKKTESGEKSRSPQFV</sequence>
<dbReference type="InterPro" id="IPR000198">
    <property type="entry name" value="RhoGAP_dom"/>
</dbReference>
<dbReference type="PANTHER" id="PTHR15228">
    <property type="entry name" value="SPERMATHECAL PHYSIOLOGY VARIANT"/>
    <property type="match status" value="1"/>
</dbReference>
<dbReference type="GO" id="GO:0005096">
    <property type="term" value="F:GTPase activator activity"/>
    <property type="evidence" value="ECO:0007669"/>
    <property type="project" value="UniProtKB-KW"/>
</dbReference>
<dbReference type="PANTHER" id="PTHR15228:SF25">
    <property type="entry name" value="F-BAR DOMAIN-CONTAINING PROTEIN"/>
    <property type="match status" value="1"/>
</dbReference>
<dbReference type="AlphaFoldDB" id="V4B1U0"/>
<dbReference type="HOGENOM" id="CLU_521035_0_0_1"/>
<feature type="region of interest" description="Disordered" evidence="2">
    <location>
        <begin position="265"/>
        <end position="297"/>
    </location>
</feature>